<evidence type="ECO:0000256" key="2">
    <source>
        <dbReference type="SAM" id="MobiDB-lite"/>
    </source>
</evidence>
<reference evidence="3 4" key="1">
    <citation type="submission" date="2018-07" db="EMBL/GenBank/DDBJ databases">
        <title>Freshwater and sediment microbial communities from various areas in North America, analyzing microbe dynamics in response to fracking.</title>
        <authorList>
            <person name="Lamendella R."/>
        </authorList>
    </citation>
    <scope>NUCLEOTIDE SEQUENCE [LARGE SCALE GENOMIC DNA]</scope>
    <source>
        <strain evidence="3 4">105B</strain>
    </source>
</reference>
<name>A0A368XZQ7_MARNT</name>
<dbReference type="InterPro" id="IPR036746">
    <property type="entry name" value="TT1725-like_sf"/>
</dbReference>
<sequence length="146" mass="16524">MAEQKRHMDVPKERFLESQSLPAQAPKLEKQMSEALRKLLKEGKTPQQHQDITPHVGVLTLHFQLYGCEDLKAKRKAFTAMKAIWGREPDLAVAETADQEVLDCATWTIAALGASAQQITQRLDQVEKDIEDRIDAAILDVHREIL</sequence>
<comment type="caution">
    <text evidence="3">The sequence shown here is derived from an EMBL/GenBank/DDBJ whole genome shotgun (WGS) entry which is preliminary data.</text>
</comment>
<dbReference type="EMBL" id="QPJI01000002">
    <property type="protein sequence ID" value="RCW73345.1"/>
    <property type="molecule type" value="Genomic_DNA"/>
</dbReference>
<gene>
    <name evidence="3" type="ORF">DET61_10262</name>
</gene>
<proteinExistence type="predicted"/>
<accession>A0A368XZQ7</accession>
<evidence type="ECO:0000313" key="4">
    <source>
        <dbReference type="Proteomes" id="UP000253647"/>
    </source>
</evidence>
<feature type="compositionally biased region" description="Basic and acidic residues" evidence="2">
    <location>
        <begin position="1"/>
        <end position="16"/>
    </location>
</feature>
<dbReference type="AlphaFoldDB" id="A0A368XZQ7"/>
<dbReference type="RefSeq" id="WP_235853299.1">
    <property type="nucleotide sequence ID" value="NZ_QPJI01000002.1"/>
</dbReference>
<dbReference type="Proteomes" id="UP000253647">
    <property type="component" value="Unassembled WGS sequence"/>
</dbReference>
<organism evidence="3 4">
    <name type="scientific">Marinobacter nauticus</name>
    <name type="common">Marinobacter hydrocarbonoclasticus</name>
    <name type="synonym">Marinobacter aquaeolei</name>
    <dbReference type="NCBI Taxonomy" id="2743"/>
    <lineage>
        <taxon>Bacteria</taxon>
        <taxon>Pseudomonadati</taxon>
        <taxon>Pseudomonadota</taxon>
        <taxon>Gammaproteobacteria</taxon>
        <taxon>Pseudomonadales</taxon>
        <taxon>Marinobacteraceae</taxon>
        <taxon>Marinobacter</taxon>
    </lineage>
</organism>
<evidence type="ECO:0000256" key="1">
    <source>
        <dbReference type="SAM" id="Coils"/>
    </source>
</evidence>
<protein>
    <recommendedName>
        <fullName evidence="5">DUF503 domain-containing protein</fullName>
    </recommendedName>
</protein>
<keyword evidence="1" id="KW-0175">Coiled coil</keyword>
<feature type="region of interest" description="Disordered" evidence="2">
    <location>
        <begin position="1"/>
        <end position="26"/>
    </location>
</feature>
<evidence type="ECO:0008006" key="5">
    <source>
        <dbReference type="Google" id="ProtNLM"/>
    </source>
</evidence>
<dbReference type="Gene3D" id="3.30.70.1120">
    <property type="entry name" value="TT1725-like"/>
    <property type="match status" value="1"/>
</dbReference>
<dbReference type="InterPro" id="IPR007546">
    <property type="entry name" value="DUF503"/>
</dbReference>
<feature type="coiled-coil region" evidence="1">
    <location>
        <begin position="109"/>
        <end position="136"/>
    </location>
</feature>
<evidence type="ECO:0000313" key="3">
    <source>
        <dbReference type="EMBL" id="RCW73345.1"/>
    </source>
</evidence>
<dbReference type="SUPFAM" id="SSF103007">
    <property type="entry name" value="Hypothetical protein TT1725"/>
    <property type="match status" value="1"/>
</dbReference>
<dbReference type="Pfam" id="PF04456">
    <property type="entry name" value="DUF503"/>
    <property type="match status" value="1"/>
</dbReference>